<gene>
    <name evidence="2" type="ORF">SLEP1_g27200</name>
</gene>
<accession>A0AAV5JZC9</accession>
<dbReference type="InterPro" id="IPR004873">
    <property type="entry name" value="BURP_dom"/>
</dbReference>
<comment type="caution">
    <text evidence="2">The sequence shown here is derived from an EMBL/GenBank/DDBJ whole genome shotgun (WGS) entry which is preliminary data.</text>
</comment>
<dbReference type="EMBL" id="BPVZ01000046">
    <property type="protein sequence ID" value="GKV16578.1"/>
    <property type="molecule type" value="Genomic_DNA"/>
</dbReference>
<evidence type="ECO:0000313" key="2">
    <source>
        <dbReference type="EMBL" id="GKV16578.1"/>
    </source>
</evidence>
<dbReference type="PANTHER" id="PTHR31236">
    <property type="entry name" value="BURP DOMAIN PROTEIN USPL1-LIKE"/>
    <property type="match status" value="1"/>
</dbReference>
<name>A0AAV5JZC9_9ROSI</name>
<organism evidence="2 3">
    <name type="scientific">Rubroshorea leprosula</name>
    <dbReference type="NCBI Taxonomy" id="152421"/>
    <lineage>
        <taxon>Eukaryota</taxon>
        <taxon>Viridiplantae</taxon>
        <taxon>Streptophyta</taxon>
        <taxon>Embryophyta</taxon>
        <taxon>Tracheophyta</taxon>
        <taxon>Spermatophyta</taxon>
        <taxon>Magnoliopsida</taxon>
        <taxon>eudicotyledons</taxon>
        <taxon>Gunneridae</taxon>
        <taxon>Pentapetalae</taxon>
        <taxon>rosids</taxon>
        <taxon>malvids</taxon>
        <taxon>Malvales</taxon>
        <taxon>Dipterocarpaceae</taxon>
        <taxon>Rubroshorea</taxon>
    </lineage>
</organism>
<reference evidence="2 3" key="1">
    <citation type="journal article" date="2021" name="Commun. Biol.">
        <title>The genome of Shorea leprosula (Dipterocarpaceae) highlights the ecological relevance of drought in aseasonal tropical rainforests.</title>
        <authorList>
            <person name="Ng K.K.S."/>
            <person name="Kobayashi M.J."/>
            <person name="Fawcett J.A."/>
            <person name="Hatakeyama M."/>
            <person name="Paape T."/>
            <person name="Ng C.H."/>
            <person name="Ang C.C."/>
            <person name="Tnah L.H."/>
            <person name="Lee C.T."/>
            <person name="Nishiyama T."/>
            <person name="Sese J."/>
            <person name="O'Brien M.J."/>
            <person name="Copetti D."/>
            <person name="Mohd Noor M.I."/>
            <person name="Ong R.C."/>
            <person name="Putra M."/>
            <person name="Sireger I.Z."/>
            <person name="Indrioko S."/>
            <person name="Kosugi Y."/>
            <person name="Izuno A."/>
            <person name="Isagi Y."/>
            <person name="Lee S.L."/>
            <person name="Shimizu K.K."/>
        </authorList>
    </citation>
    <scope>NUCLEOTIDE SEQUENCE [LARGE SCALE GENOMIC DNA]</scope>
    <source>
        <strain evidence="2">214</strain>
    </source>
</reference>
<feature type="domain" description="BURP" evidence="1">
    <location>
        <begin position="1"/>
        <end position="199"/>
    </location>
</feature>
<keyword evidence="3" id="KW-1185">Reference proteome</keyword>
<dbReference type="InterPro" id="IPR044816">
    <property type="entry name" value="BURP"/>
</dbReference>
<sequence>MKLPGFTKIENRATFLPRAFADSMPFSSNKFSDILKLFSMDPKSAGAKVMKQNIEDCERAAIGGEVKYCATSLESLLDLSVSRLGKKIHVLSTEVEKETKNEDFTIGKGGKNMGEKNIVCHKMKYPYAVFFCHSIDKTDVYKVPLIGSDGTKVKAIAVCHKDTSTWNPRHVVFQVLKVKPGSVPICHFLGKESIVWVPN</sequence>
<dbReference type="PROSITE" id="PS51277">
    <property type="entry name" value="BURP"/>
    <property type="match status" value="1"/>
</dbReference>
<dbReference type="Proteomes" id="UP001054252">
    <property type="component" value="Unassembled WGS sequence"/>
</dbReference>
<dbReference type="PANTHER" id="PTHR31236:SF64">
    <property type="entry name" value="BURP DOMAIN PROTEIN RD22-LIKE"/>
    <property type="match status" value="1"/>
</dbReference>
<dbReference type="Pfam" id="PF03181">
    <property type="entry name" value="BURP"/>
    <property type="match status" value="1"/>
</dbReference>
<dbReference type="SMART" id="SM01045">
    <property type="entry name" value="BURP"/>
    <property type="match status" value="1"/>
</dbReference>
<evidence type="ECO:0000313" key="3">
    <source>
        <dbReference type="Proteomes" id="UP001054252"/>
    </source>
</evidence>
<protein>
    <recommendedName>
        <fullName evidence="1">BURP domain-containing protein</fullName>
    </recommendedName>
</protein>
<proteinExistence type="predicted"/>
<evidence type="ECO:0000259" key="1">
    <source>
        <dbReference type="PROSITE" id="PS51277"/>
    </source>
</evidence>
<dbReference type="AlphaFoldDB" id="A0AAV5JZC9"/>